<dbReference type="EMBL" id="MRZV01001920">
    <property type="protein sequence ID" value="PIK35363.1"/>
    <property type="molecule type" value="Genomic_DNA"/>
</dbReference>
<feature type="transmembrane region" description="Helical" evidence="4">
    <location>
        <begin position="98"/>
        <end position="120"/>
    </location>
</feature>
<evidence type="ECO:0000313" key="6">
    <source>
        <dbReference type="Proteomes" id="UP000230750"/>
    </source>
</evidence>
<keyword evidence="4" id="KW-0472">Membrane</keyword>
<evidence type="ECO:0000256" key="3">
    <source>
        <dbReference type="ARBA" id="ARBA00023098"/>
    </source>
</evidence>
<accession>A0A2G8JHZ7</accession>
<reference evidence="5 6" key="1">
    <citation type="journal article" date="2017" name="PLoS Biol.">
        <title>The sea cucumber genome provides insights into morphological evolution and visceral regeneration.</title>
        <authorList>
            <person name="Zhang X."/>
            <person name="Sun L."/>
            <person name="Yuan J."/>
            <person name="Sun Y."/>
            <person name="Gao Y."/>
            <person name="Zhang L."/>
            <person name="Li S."/>
            <person name="Dai H."/>
            <person name="Hamel J.F."/>
            <person name="Liu C."/>
            <person name="Yu Y."/>
            <person name="Liu S."/>
            <person name="Lin W."/>
            <person name="Guo K."/>
            <person name="Jin S."/>
            <person name="Xu P."/>
            <person name="Storey K.B."/>
            <person name="Huan P."/>
            <person name="Zhang T."/>
            <person name="Zhou Y."/>
            <person name="Zhang J."/>
            <person name="Lin C."/>
            <person name="Li X."/>
            <person name="Xing L."/>
            <person name="Huo D."/>
            <person name="Sun M."/>
            <person name="Wang L."/>
            <person name="Mercier A."/>
            <person name="Li F."/>
            <person name="Yang H."/>
            <person name="Xiang J."/>
        </authorList>
    </citation>
    <scope>NUCLEOTIDE SEQUENCE [LARGE SCALE GENOMIC DNA]</scope>
    <source>
        <strain evidence="5">Shaxun</strain>
        <tissue evidence="5">Muscle</tissue>
    </source>
</reference>
<evidence type="ECO:0000256" key="4">
    <source>
        <dbReference type="SAM" id="Phobius"/>
    </source>
</evidence>
<name>A0A2G8JHZ7_STIJA</name>
<dbReference type="InterPro" id="IPR052214">
    <property type="entry name" value="DAG_Lipase-Related"/>
</dbReference>
<gene>
    <name evidence="5" type="ORF">BSL78_27816</name>
</gene>
<sequence length="343" mass="38817">MPALVLFNRKWRIGSDDFVLPAAWSASIRCLVLIVAVTVYITEHSFHECPGGRILAIFMIGLAVLLSITILLEFFIAILSAQGSILNPGPRKFLPFVLYVRLAILLIEAVWSGVAAFWVFQEWSLDGDKRCDITIIRLVKTSLSLFWGLFFIALVVVWLLFGPSIKHEEELRERSGSHTARHLRGVAKANWKKSAHFVPLCLSTVVWNKKDLVTLNCQRLHYLLRCQWLCCCAGKDDNLEAAYTEAAEILSQLFGTLDVVPSDVAAGFVLMQLEQQRRICRGESLAHHRFSLPSELLQRTSPLVDVIDPVVYYFKYSAAIYGWPFFMETNLCCGSCQLFPICR</sequence>
<dbReference type="GO" id="GO:0046340">
    <property type="term" value="P:diacylglycerol catabolic process"/>
    <property type="evidence" value="ECO:0007669"/>
    <property type="project" value="TreeGrafter"/>
</dbReference>
<organism evidence="5 6">
    <name type="scientific">Stichopus japonicus</name>
    <name type="common">Sea cucumber</name>
    <dbReference type="NCBI Taxonomy" id="307972"/>
    <lineage>
        <taxon>Eukaryota</taxon>
        <taxon>Metazoa</taxon>
        <taxon>Echinodermata</taxon>
        <taxon>Eleutherozoa</taxon>
        <taxon>Echinozoa</taxon>
        <taxon>Holothuroidea</taxon>
        <taxon>Aspidochirotacea</taxon>
        <taxon>Aspidochirotida</taxon>
        <taxon>Stichopodidae</taxon>
        <taxon>Apostichopus</taxon>
    </lineage>
</organism>
<dbReference type="PANTHER" id="PTHR45792">
    <property type="entry name" value="DIACYLGLYCEROL LIPASE HOMOLOG-RELATED"/>
    <property type="match status" value="1"/>
</dbReference>
<dbReference type="AlphaFoldDB" id="A0A2G8JHZ7"/>
<feature type="non-terminal residue" evidence="5">
    <location>
        <position position="343"/>
    </location>
</feature>
<evidence type="ECO:0000256" key="1">
    <source>
        <dbReference type="ARBA" id="ARBA00022801"/>
    </source>
</evidence>
<dbReference type="GO" id="GO:0019369">
    <property type="term" value="P:arachidonate metabolic process"/>
    <property type="evidence" value="ECO:0007669"/>
    <property type="project" value="TreeGrafter"/>
</dbReference>
<comment type="caution">
    <text evidence="5">The sequence shown here is derived from an EMBL/GenBank/DDBJ whole genome shotgun (WGS) entry which is preliminary data.</text>
</comment>
<keyword evidence="2" id="KW-0442">Lipid degradation</keyword>
<feature type="transmembrane region" description="Helical" evidence="4">
    <location>
        <begin position="20"/>
        <end position="42"/>
    </location>
</feature>
<evidence type="ECO:0000313" key="5">
    <source>
        <dbReference type="EMBL" id="PIK35363.1"/>
    </source>
</evidence>
<keyword evidence="6" id="KW-1185">Reference proteome</keyword>
<dbReference type="PANTHER" id="PTHR45792:SF8">
    <property type="entry name" value="DIACYLGLYCEROL LIPASE-ALPHA"/>
    <property type="match status" value="1"/>
</dbReference>
<feature type="transmembrane region" description="Helical" evidence="4">
    <location>
        <begin position="54"/>
        <end position="78"/>
    </location>
</feature>
<keyword evidence="4" id="KW-0812">Transmembrane</keyword>
<evidence type="ECO:0000256" key="2">
    <source>
        <dbReference type="ARBA" id="ARBA00022963"/>
    </source>
</evidence>
<keyword evidence="3" id="KW-0443">Lipid metabolism</keyword>
<proteinExistence type="predicted"/>
<keyword evidence="1" id="KW-0378">Hydrolase</keyword>
<dbReference type="OrthoDB" id="438440at2759"/>
<dbReference type="STRING" id="307972.A0A2G8JHZ7"/>
<dbReference type="GO" id="GO:0016298">
    <property type="term" value="F:lipase activity"/>
    <property type="evidence" value="ECO:0007669"/>
    <property type="project" value="TreeGrafter"/>
</dbReference>
<dbReference type="Proteomes" id="UP000230750">
    <property type="component" value="Unassembled WGS sequence"/>
</dbReference>
<keyword evidence="4" id="KW-1133">Transmembrane helix</keyword>
<protein>
    <submittedName>
        <fullName evidence="5">Putative sn1-specific diacylglycerol lipase beta-like</fullName>
    </submittedName>
</protein>
<feature type="transmembrane region" description="Helical" evidence="4">
    <location>
        <begin position="141"/>
        <end position="161"/>
    </location>
</feature>